<keyword evidence="1" id="KW-0808">Transferase</keyword>
<dbReference type="InterPro" id="IPR004838">
    <property type="entry name" value="NHTrfase_class1_PyrdxlP-BS"/>
</dbReference>
<dbReference type="RefSeq" id="WP_279965480.1">
    <property type="nucleotide sequence ID" value="NZ_CP122537.1"/>
</dbReference>
<keyword evidence="4" id="KW-1185">Reference proteome</keyword>
<dbReference type="Gene3D" id="3.40.640.10">
    <property type="entry name" value="Type I PLP-dependent aspartate aminotransferase-like (Major domain)"/>
    <property type="match status" value="1"/>
</dbReference>
<dbReference type="InterPro" id="IPR015424">
    <property type="entry name" value="PyrdxlP-dep_Trfase"/>
</dbReference>
<proteinExistence type="inferred from homology"/>
<dbReference type="PANTHER" id="PTHR43510">
    <property type="entry name" value="AMINOTRANSFERASE FUNCTION, HYPOTHETICAL (EUROFUNG)"/>
    <property type="match status" value="1"/>
</dbReference>
<dbReference type="InterPro" id="IPR015422">
    <property type="entry name" value="PyrdxlP-dep_Trfase_small"/>
</dbReference>
<dbReference type="CDD" id="cd00609">
    <property type="entry name" value="AAT_like"/>
    <property type="match status" value="1"/>
</dbReference>
<feature type="domain" description="Aminotransferase class I/classII large" evidence="2">
    <location>
        <begin position="48"/>
        <end position="357"/>
    </location>
</feature>
<evidence type="ECO:0000313" key="4">
    <source>
        <dbReference type="Proteomes" id="UP001243420"/>
    </source>
</evidence>
<dbReference type="PANTHER" id="PTHR43510:SF1">
    <property type="entry name" value="AMINOTRANSFERASE FUNCTION, HYPOTHETICAL (EUROFUNG)"/>
    <property type="match status" value="1"/>
</dbReference>
<dbReference type="Gene3D" id="3.90.1150.10">
    <property type="entry name" value="Aspartate Aminotransferase, domain 1"/>
    <property type="match status" value="1"/>
</dbReference>
<evidence type="ECO:0000313" key="3">
    <source>
        <dbReference type="EMBL" id="WGH78729.1"/>
    </source>
</evidence>
<dbReference type="Pfam" id="PF00155">
    <property type="entry name" value="Aminotran_1_2"/>
    <property type="match status" value="1"/>
</dbReference>
<organism evidence="3 4">
    <name type="scientific">Jannaschia ovalis</name>
    <dbReference type="NCBI Taxonomy" id="3038773"/>
    <lineage>
        <taxon>Bacteria</taxon>
        <taxon>Pseudomonadati</taxon>
        <taxon>Pseudomonadota</taxon>
        <taxon>Alphaproteobacteria</taxon>
        <taxon>Rhodobacterales</taxon>
        <taxon>Roseobacteraceae</taxon>
        <taxon>Jannaschia</taxon>
    </lineage>
</organism>
<reference evidence="3 4" key="1">
    <citation type="submission" date="2023-04" db="EMBL/GenBank/DDBJ databases">
        <title>Jannaschia ovalis sp. nov., a marine bacterium isolated from sea tidal flat.</title>
        <authorList>
            <person name="Kwon D.Y."/>
            <person name="Kim J.-J."/>
        </authorList>
    </citation>
    <scope>NUCLEOTIDE SEQUENCE [LARGE SCALE GENOMIC DNA]</scope>
    <source>
        <strain evidence="3 4">GRR-S6-38</strain>
    </source>
</reference>
<gene>
    <name evidence="3" type="ORF">P8627_00255</name>
</gene>
<dbReference type="SUPFAM" id="SSF53383">
    <property type="entry name" value="PLP-dependent transferases"/>
    <property type="match status" value="1"/>
</dbReference>
<dbReference type="InterPro" id="IPR015421">
    <property type="entry name" value="PyrdxlP-dep_Trfase_major"/>
</dbReference>
<dbReference type="EMBL" id="CP122537">
    <property type="protein sequence ID" value="WGH78729.1"/>
    <property type="molecule type" value="Genomic_DNA"/>
</dbReference>
<protein>
    <recommendedName>
        <fullName evidence="1">Aminotransferase</fullName>
        <ecNumber evidence="1">2.6.1.-</ecNumber>
    </recommendedName>
</protein>
<dbReference type="Proteomes" id="UP001243420">
    <property type="component" value="Chromosome"/>
</dbReference>
<comment type="similarity">
    <text evidence="1">Belongs to the class-I pyridoxal-phosphate-dependent aminotransferase family.</text>
</comment>
<evidence type="ECO:0000256" key="1">
    <source>
        <dbReference type="RuleBase" id="RU000481"/>
    </source>
</evidence>
<dbReference type="InterPro" id="IPR004839">
    <property type="entry name" value="Aminotransferase_I/II_large"/>
</dbReference>
<name>A0ABY8LBM1_9RHOB</name>
<dbReference type="GO" id="GO:0008483">
    <property type="term" value="F:transaminase activity"/>
    <property type="evidence" value="ECO:0007669"/>
    <property type="project" value="UniProtKB-KW"/>
</dbReference>
<evidence type="ECO:0000259" key="2">
    <source>
        <dbReference type="Pfam" id="PF00155"/>
    </source>
</evidence>
<dbReference type="PROSITE" id="PS00105">
    <property type="entry name" value="AA_TRANSFER_CLASS_1"/>
    <property type="match status" value="1"/>
</dbReference>
<keyword evidence="1 3" id="KW-0032">Aminotransferase</keyword>
<sequence>MRIDPFGVEQWMNAHEDHCRFNIAETCVDSLTVGGLLELAGRNDDLSALAPTRLGYGAIPGSNRLRDAIAALYRGRSREDVLVAHGTAGANALVWQALAGPGHRVVSLVPTYQQHLSIPESLGAEVVRVPLSAAEGWLPDWDAVARAVTPGTKLVALTNPNNPTSSLIDAEGLSRLVEIARAVGADLLVDEVYRNTAQEGDGATPSIADLYERGIATCGMSKAYSLAGLRLGWIVGPPDVLEAVALHRDYTTISVGVLDDHLAATALEAPERILARTRAITRRNLALIDDWIATEPRVDWVRPRAGTTGLLRYGIEMGSEALCLALLEEEGVLLTPGGVMGAEGYLRIGFGNATEILQAALPRLSAFLARQD</sequence>
<comment type="cofactor">
    <cofactor evidence="1">
        <name>pyridoxal 5'-phosphate</name>
        <dbReference type="ChEBI" id="CHEBI:597326"/>
    </cofactor>
</comment>
<dbReference type="EC" id="2.6.1.-" evidence="1"/>
<accession>A0ABY8LBM1</accession>